<feature type="compositionally biased region" description="Basic and acidic residues" evidence="1">
    <location>
        <begin position="133"/>
        <end position="143"/>
    </location>
</feature>
<evidence type="ECO:0000256" key="1">
    <source>
        <dbReference type="SAM" id="MobiDB-lite"/>
    </source>
</evidence>
<proteinExistence type="predicted"/>
<dbReference type="Proteomes" id="UP000294003">
    <property type="component" value="Unassembled WGS sequence"/>
</dbReference>
<feature type="compositionally biased region" description="Acidic residues" evidence="1">
    <location>
        <begin position="9"/>
        <end position="18"/>
    </location>
</feature>
<gene>
    <name evidence="2" type="ORF">DL762_001243</name>
</gene>
<comment type="caution">
    <text evidence="2">The sequence shown here is derived from an EMBL/GenBank/DDBJ whole genome shotgun (WGS) entry which is preliminary data.</text>
</comment>
<feature type="compositionally biased region" description="Low complexity" evidence="1">
    <location>
        <begin position="107"/>
        <end position="119"/>
    </location>
</feature>
<keyword evidence="3" id="KW-1185">Reference proteome</keyword>
<feature type="compositionally biased region" description="Polar residues" evidence="1">
    <location>
        <begin position="144"/>
        <end position="154"/>
    </location>
</feature>
<accession>A0ABY0HI56</accession>
<evidence type="ECO:0008006" key="4">
    <source>
        <dbReference type="Google" id="ProtNLM"/>
    </source>
</evidence>
<evidence type="ECO:0000313" key="3">
    <source>
        <dbReference type="Proteomes" id="UP000294003"/>
    </source>
</evidence>
<evidence type="ECO:0000313" key="2">
    <source>
        <dbReference type="EMBL" id="RYO93116.1"/>
    </source>
</evidence>
<organism evidence="2 3">
    <name type="scientific">Monosporascus cannonballus</name>
    <dbReference type="NCBI Taxonomy" id="155416"/>
    <lineage>
        <taxon>Eukaryota</taxon>
        <taxon>Fungi</taxon>
        <taxon>Dikarya</taxon>
        <taxon>Ascomycota</taxon>
        <taxon>Pezizomycotina</taxon>
        <taxon>Sordariomycetes</taxon>
        <taxon>Xylariomycetidae</taxon>
        <taxon>Xylariales</taxon>
        <taxon>Xylariales incertae sedis</taxon>
        <taxon>Monosporascus</taxon>
    </lineage>
</organism>
<dbReference type="EMBL" id="QJNS01000020">
    <property type="protein sequence ID" value="RYO93116.1"/>
    <property type="molecule type" value="Genomic_DNA"/>
</dbReference>
<reference evidence="2 3" key="1">
    <citation type="submission" date="2018-06" db="EMBL/GenBank/DDBJ databases">
        <title>Complete Genomes of Monosporascus.</title>
        <authorList>
            <person name="Robinson A.J."/>
            <person name="Natvig D.O."/>
        </authorList>
    </citation>
    <scope>NUCLEOTIDE SEQUENCE [LARGE SCALE GENOMIC DNA]</scope>
    <source>
        <strain evidence="2 3">CBS 609.92</strain>
    </source>
</reference>
<protein>
    <recommendedName>
        <fullName evidence="4">BZIP domain-containing protein</fullName>
    </recommendedName>
</protein>
<name>A0ABY0HI56_9PEZI</name>
<feature type="region of interest" description="Disordered" evidence="1">
    <location>
        <begin position="1"/>
        <end position="66"/>
    </location>
</feature>
<sequence length="232" mass="24738">MWISSDTESGSDIDDMDSGDGCRDVDDRRSDDALSSVNASVASITKASPRNAGHNESLSYELDDGAGDMCQLGTPVDDRADWEAATDIETPRALSPTLSRAPSIMPAISHANEAAQAAADDSNETPDGLPSTDLHRRMIEKTQSHSQTPHSTVTRCVKDWSDPRPNSDAGDGAQKDQAYDASSPSPDLPGGGKGGQDDDDTAKDTAGNVGQRSRKRRKVNESLARVVSRRRE</sequence>
<feature type="compositionally biased region" description="Basic and acidic residues" evidence="1">
    <location>
        <begin position="20"/>
        <end position="32"/>
    </location>
</feature>
<feature type="compositionally biased region" description="Polar residues" evidence="1">
    <location>
        <begin position="37"/>
        <end position="58"/>
    </location>
</feature>
<feature type="region of interest" description="Disordered" evidence="1">
    <location>
        <begin position="106"/>
        <end position="232"/>
    </location>
</feature>